<feature type="coiled-coil region" evidence="1">
    <location>
        <begin position="175"/>
        <end position="202"/>
    </location>
</feature>
<name>A0A2U7N574_9CAUD</name>
<keyword evidence="3" id="KW-1185">Reference proteome</keyword>
<evidence type="ECO:0000313" key="2">
    <source>
        <dbReference type="EMBL" id="ASD52146.1"/>
    </source>
</evidence>
<sequence>MNIPLFCTNIRNVANLHLVNYDGPEQDIVSSVTEFKKVTLAIAKELLIKANSGDFDQLKEIAECAICYYVSTVVAERIKAQEPSDLGDDIHWAIHWFEHAVCKLLKTLFVKWEHYSGDIDYPVPIPTKAEMWSYNTTAKKYESPGDFYWVIESGNCFSGDKKMTMWNGPYGKSRIQLLEFIIQELEHQIRKEQNATKFSREDHWSLS</sequence>
<protein>
    <submittedName>
        <fullName evidence="2">Uncharacterized protein</fullName>
    </submittedName>
</protein>
<gene>
    <name evidence="2" type="ORF">PspYZU05_194</name>
</gene>
<keyword evidence="1" id="KW-0175">Coiled coil</keyword>
<evidence type="ECO:0000256" key="1">
    <source>
        <dbReference type="SAM" id="Coils"/>
    </source>
</evidence>
<evidence type="ECO:0000313" key="3">
    <source>
        <dbReference type="Proteomes" id="UP000247773"/>
    </source>
</evidence>
<reference evidence="2 3" key="1">
    <citation type="submission" date="2017-04" db="EMBL/GenBank/DDBJ databases">
        <title>Isolation of lytic bacteriophages infecting Pseudomonas strains for biocontrol of fish and shrimp spoilage during chilled storage.</title>
        <authorList>
            <person name="Yang Z."/>
            <person name="Tao X."/>
            <person name="Gao L."/>
            <person name="Rao S."/>
        </authorList>
    </citation>
    <scope>NUCLEOTIDE SEQUENCE [LARGE SCALE GENOMIC DNA]</scope>
</reference>
<dbReference type="Proteomes" id="UP000247773">
    <property type="component" value="Genome"/>
</dbReference>
<dbReference type="EMBL" id="KY971610">
    <property type="protein sequence ID" value="ASD52146.1"/>
    <property type="molecule type" value="Genomic_DNA"/>
</dbReference>
<organism evidence="2 3">
    <name type="scientific">Pseudomonas phage PspYZU05</name>
    <dbReference type="NCBI Taxonomy" id="1983556"/>
    <lineage>
        <taxon>Viruses</taxon>
        <taxon>Duplodnaviria</taxon>
        <taxon>Heunggongvirae</taxon>
        <taxon>Uroviricota</taxon>
        <taxon>Caudoviricetes</taxon>
        <taxon>Pantevenvirales</taxon>
        <taxon>Straboviridae</taxon>
        <taxon>Jiangsuvirus</taxon>
        <taxon>Jiangsuvirus pspyzu05</taxon>
    </lineage>
</organism>
<proteinExistence type="predicted"/>
<accession>A0A2U7N574</accession>